<evidence type="ECO:0000313" key="1">
    <source>
        <dbReference type="EMBL" id="DAA04402.1"/>
    </source>
</evidence>
<name>Q6IJ19_DROME</name>
<protein>
    <submittedName>
        <fullName evidence="1">HDC16127</fullName>
    </submittedName>
</protein>
<accession>Q6IJ19</accession>
<reference evidence="1" key="1">
    <citation type="journal article" date="2003" name="Genome Biol.">
        <title>An integrated gene annotation and transcriptional profiling approach towards the full gene content of the Drosophila genome.</title>
        <authorList>
            <person name="Hild M."/>
            <person name="Beckmann B."/>
            <person name="Haas S.A."/>
            <person name="Koch B."/>
            <person name="Solovyev V."/>
            <person name="Busold C."/>
            <person name="Fellenberg K."/>
            <person name="Boutros M."/>
            <person name="Vingron M."/>
            <person name="Sauer F."/>
            <person name="Hoheisel J.D."/>
            <person name="Paro R."/>
        </authorList>
    </citation>
    <scope>NUCLEOTIDE SEQUENCE</scope>
</reference>
<sequence length="200" mass="21830">MELTDTVEQLSSGDAAPGIGSFWSCSFPGAAPSGTFNNFLCPKFPQISYANYDSIFHGSKPTIQSIPHQKSTPTVIRHLKQWLATLGWQNAPKSESSEQKTSPIRTHNKVEFVQGTGQPPVNQTLGQTNRQAQRQSGIGCGRVEWLKVGSVLWIVGGAGWAGWVSHWCSVESENNAWPQTAEQWLSREATACRVCADAPC</sequence>
<dbReference type="EMBL" id="BK002897">
    <property type="protein sequence ID" value="DAA04402.1"/>
    <property type="molecule type" value="Genomic_DNA"/>
</dbReference>
<dbReference type="AlphaFoldDB" id="Q6IJ19"/>
<proteinExistence type="predicted"/>
<organism evidence="1">
    <name type="scientific">Drosophila melanogaster</name>
    <name type="common">Fruit fly</name>
    <dbReference type="NCBI Taxonomy" id="7227"/>
    <lineage>
        <taxon>Eukaryota</taxon>
        <taxon>Metazoa</taxon>
        <taxon>Ecdysozoa</taxon>
        <taxon>Arthropoda</taxon>
        <taxon>Hexapoda</taxon>
        <taxon>Insecta</taxon>
        <taxon>Pterygota</taxon>
        <taxon>Neoptera</taxon>
        <taxon>Endopterygota</taxon>
        <taxon>Diptera</taxon>
        <taxon>Brachycera</taxon>
        <taxon>Muscomorpha</taxon>
        <taxon>Ephydroidea</taxon>
        <taxon>Drosophilidae</taxon>
        <taxon>Drosophila</taxon>
        <taxon>Sophophora</taxon>
    </lineage>
</organism>
<gene>
    <name evidence="1" type="ORF">HDC16127</name>
</gene>